<organism evidence="1 2">
    <name type="scientific">Paenisporosarcina quisquiliarum</name>
    <dbReference type="NCBI Taxonomy" id="365346"/>
    <lineage>
        <taxon>Bacteria</taxon>
        <taxon>Bacillati</taxon>
        <taxon>Bacillota</taxon>
        <taxon>Bacilli</taxon>
        <taxon>Bacillales</taxon>
        <taxon>Caryophanaceae</taxon>
        <taxon>Paenisporosarcina</taxon>
    </lineage>
</organism>
<comment type="caution">
    <text evidence="1">The sequence shown here is derived from an EMBL/GenBank/DDBJ whole genome shotgun (WGS) entry which is preliminary data.</text>
</comment>
<keyword evidence="2" id="KW-1185">Reference proteome</keyword>
<evidence type="ECO:0000313" key="1">
    <source>
        <dbReference type="EMBL" id="MCZ8536674.1"/>
    </source>
</evidence>
<evidence type="ECO:0000313" key="2">
    <source>
        <dbReference type="Proteomes" id="UP001152173"/>
    </source>
</evidence>
<dbReference type="EMBL" id="JAMKBJ010000003">
    <property type="protein sequence ID" value="MCZ8536674.1"/>
    <property type="molecule type" value="Genomic_DNA"/>
</dbReference>
<dbReference type="RefSeq" id="WP_269925769.1">
    <property type="nucleotide sequence ID" value="NZ_JAMKBJ010000003.1"/>
</dbReference>
<proteinExistence type="predicted"/>
<sequence>MRNCDSKWIDINTFVVQPIFEGPMKTHIITKNGAYSSKISQLELLDLACMRYFSTYEGRIRASRWHTNYQKKTPLCIAENLIEAFPTMSPLHPECMWIFNHYFEITPYSSKQSILSFLTGPEILVNASRHTIEKQQSRMVMMMHKRNELVRHE</sequence>
<dbReference type="GO" id="GO:0030420">
    <property type="term" value="P:establishment of competence for transformation"/>
    <property type="evidence" value="ECO:0007669"/>
    <property type="project" value="InterPro"/>
</dbReference>
<dbReference type="InterPro" id="IPR010461">
    <property type="entry name" value="ComK"/>
</dbReference>
<gene>
    <name evidence="1" type="ORF">M9R32_05685</name>
</gene>
<protein>
    <submittedName>
        <fullName evidence="1">Competence protein ComK</fullName>
    </submittedName>
</protein>
<accession>A0A9X3LG19</accession>
<name>A0A9X3LG19_9BACL</name>
<dbReference type="Proteomes" id="UP001152173">
    <property type="component" value="Unassembled WGS sequence"/>
</dbReference>
<reference evidence="1" key="1">
    <citation type="submission" date="2022-05" db="EMBL/GenBank/DDBJ databases">
        <authorList>
            <person name="Colautti A."/>
            <person name="Iacumin L."/>
        </authorList>
    </citation>
    <scope>NUCLEOTIDE SEQUENCE</scope>
    <source>
        <strain evidence="1">SK 55</strain>
    </source>
</reference>
<dbReference type="AlphaFoldDB" id="A0A9X3LG19"/>
<dbReference type="Pfam" id="PF06338">
    <property type="entry name" value="ComK"/>
    <property type="match status" value="1"/>
</dbReference>